<keyword evidence="1" id="KW-0812">Transmembrane</keyword>
<dbReference type="Proteomes" id="UP000177310">
    <property type="component" value="Unassembled WGS sequence"/>
</dbReference>
<feature type="transmembrane region" description="Helical" evidence="1">
    <location>
        <begin position="36"/>
        <end position="56"/>
    </location>
</feature>
<dbReference type="STRING" id="1797542.A3J59_01325"/>
<protein>
    <submittedName>
        <fullName evidence="2">Uncharacterized protein</fullName>
    </submittedName>
</protein>
<keyword evidence="1" id="KW-1133">Transmembrane helix</keyword>
<accession>A0A1G1YE36</accession>
<dbReference type="AlphaFoldDB" id="A0A1G1YE36"/>
<organism evidence="2 3">
    <name type="scientific">Candidatus Buchananbacteria bacterium RIFCSPHIGHO2_02_FULL_56_16</name>
    <dbReference type="NCBI Taxonomy" id="1797542"/>
    <lineage>
        <taxon>Bacteria</taxon>
        <taxon>Candidatus Buchananiibacteriota</taxon>
    </lineage>
</organism>
<evidence type="ECO:0000313" key="3">
    <source>
        <dbReference type="Proteomes" id="UP000177310"/>
    </source>
</evidence>
<comment type="caution">
    <text evidence="2">The sequence shown here is derived from an EMBL/GenBank/DDBJ whole genome shotgun (WGS) entry which is preliminary data.</text>
</comment>
<sequence length="180" mass="19950">MAYQMNQPKITTPLAMPPAAGQSALASPRKSRGPWIKGLVTLVIVVILIAGGVYLLNGSGGLGLSGIQLRTQWQAVFLTNGQVYFGKISKINNDYIWLHDIYYLQVVTQPLQRSQEGDTAAPQQQEQRLTLIKLGNELHGPRDEMIINRDQMVLLEDLKDDSRVVQAINDYVNGQQQPAP</sequence>
<name>A0A1G1YE36_9BACT</name>
<keyword evidence="1" id="KW-0472">Membrane</keyword>
<evidence type="ECO:0000256" key="1">
    <source>
        <dbReference type="SAM" id="Phobius"/>
    </source>
</evidence>
<dbReference type="EMBL" id="MHIL01000028">
    <property type="protein sequence ID" value="OGY50625.1"/>
    <property type="molecule type" value="Genomic_DNA"/>
</dbReference>
<reference evidence="2 3" key="1">
    <citation type="journal article" date="2016" name="Nat. Commun.">
        <title>Thousands of microbial genomes shed light on interconnected biogeochemical processes in an aquifer system.</title>
        <authorList>
            <person name="Anantharaman K."/>
            <person name="Brown C.T."/>
            <person name="Hug L.A."/>
            <person name="Sharon I."/>
            <person name="Castelle C.J."/>
            <person name="Probst A.J."/>
            <person name="Thomas B.C."/>
            <person name="Singh A."/>
            <person name="Wilkins M.J."/>
            <person name="Karaoz U."/>
            <person name="Brodie E.L."/>
            <person name="Williams K.H."/>
            <person name="Hubbard S.S."/>
            <person name="Banfield J.F."/>
        </authorList>
    </citation>
    <scope>NUCLEOTIDE SEQUENCE [LARGE SCALE GENOMIC DNA]</scope>
</reference>
<evidence type="ECO:0000313" key="2">
    <source>
        <dbReference type="EMBL" id="OGY50625.1"/>
    </source>
</evidence>
<proteinExistence type="predicted"/>
<gene>
    <name evidence="2" type="ORF">A3J59_01325</name>
</gene>